<evidence type="ECO:0000313" key="3">
    <source>
        <dbReference type="Proteomes" id="UP000184074"/>
    </source>
</evidence>
<protein>
    <submittedName>
        <fullName evidence="2">Uncharacterized protein</fullName>
    </submittedName>
</protein>
<keyword evidence="1" id="KW-0732">Signal</keyword>
<feature type="signal peptide" evidence="1">
    <location>
        <begin position="1"/>
        <end position="17"/>
    </location>
</feature>
<dbReference type="OrthoDB" id="7687107at2"/>
<accession>A0A1M5N0B4</accession>
<dbReference type="EMBL" id="FQXB01000001">
    <property type="protein sequence ID" value="SHG82609.1"/>
    <property type="molecule type" value="Genomic_DNA"/>
</dbReference>
<feature type="chain" id="PRO_5013245947" evidence="1">
    <location>
        <begin position="18"/>
        <end position="304"/>
    </location>
</feature>
<evidence type="ECO:0000256" key="1">
    <source>
        <dbReference type="SAM" id="SignalP"/>
    </source>
</evidence>
<proteinExistence type="predicted"/>
<dbReference type="Proteomes" id="UP000184074">
    <property type="component" value="Unassembled WGS sequence"/>
</dbReference>
<dbReference type="STRING" id="1508389.SAMN05444003_1106"/>
<keyword evidence="3" id="KW-1185">Reference proteome</keyword>
<gene>
    <name evidence="2" type="ORF">SAMN05444003_1106</name>
</gene>
<name>A0A1M5N0B4_9RHOB</name>
<reference evidence="2 3" key="1">
    <citation type="submission" date="2016-11" db="EMBL/GenBank/DDBJ databases">
        <authorList>
            <person name="Jaros S."/>
            <person name="Januszkiewicz K."/>
            <person name="Wedrychowicz H."/>
        </authorList>
    </citation>
    <scope>NUCLEOTIDE SEQUENCE [LARGE SCALE GENOMIC DNA]</scope>
    <source>
        <strain evidence="2 3">DSM 28715</strain>
    </source>
</reference>
<organism evidence="2 3">
    <name type="scientific">Cognatiyoonia sediminum</name>
    <dbReference type="NCBI Taxonomy" id="1508389"/>
    <lineage>
        <taxon>Bacteria</taxon>
        <taxon>Pseudomonadati</taxon>
        <taxon>Pseudomonadota</taxon>
        <taxon>Alphaproteobacteria</taxon>
        <taxon>Rhodobacterales</taxon>
        <taxon>Paracoccaceae</taxon>
        <taxon>Cognatiyoonia</taxon>
    </lineage>
</organism>
<sequence>MKRLIAALLMLAGSANAQDMTPTICADSVVPLTTLTGLPGVTSSVAADGRCTALDVVIYQDDRQTLRADRVYWRLEGADRWIEDGLPPTRIDISAEGIWPEFKTGDVVLDYLLRVQNKRSGISVELVLEWDEDEDDLLVEAVFLDFGPLGYIDASAKVTGVDLGSRFALRASALTGKLTELDIKVQSTGLFENYALLPLGTLVLRGEAYPARATAIIKSHVIDDIRALDSPSLNEQSKDALVALVEELPNPNGIFELSLRSEDGLGARSLGPAFLTGKLDTFSDAINALSDSDIAINWTSLSKP</sequence>
<dbReference type="RefSeq" id="WP_072899834.1">
    <property type="nucleotide sequence ID" value="NZ_FQXB01000001.1"/>
</dbReference>
<evidence type="ECO:0000313" key="2">
    <source>
        <dbReference type="EMBL" id="SHG82609.1"/>
    </source>
</evidence>
<dbReference type="AlphaFoldDB" id="A0A1M5N0B4"/>